<evidence type="ECO:0000256" key="1">
    <source>
        <dbReference type="SAM" id="MobiDB-lite"/>
    </source>
</evidence>
<protein>
    <submittedName>
        <fullName evidence="2">Uncharacterized protein</fullName>
    </submittedName>
</protein>
<dbReference type="KEGG" id="sru:SRU_0231"/>
<feature type="region of interest" description="Disordered" evidence="1">
    <location>
        <begin position="61"/>
        <end position="113"/>
    </location>
</feature>
<dbReference type="eggNOG" id="COG0358">
    <property type="taxonomic scope" value="Bacteria"/>
</dbReference>
<dbReference type="PATRIC" id="fig|309807.25.peg.237"/>
<name>Q2S603_SALRD</name>
<evidence type="ECO:0000313" key="2">
    <source>
        <dbReference type="EMBL" id="ABC45164.1"/>
    </source>
</evidence>
<evidence type="ECO:0000313" key="3">
    <source>
        <dbReference type="Proteomes" id="UP000008674"/>
    </source>
</evidence>
<sequence length="686" mass="73480">MSLPSPILGVGGEYAPLGTPIHPDCRSTWMISPPRWLVHPDGKTANPFVFFKQPSLPMTTSSENPFFSDTSQPQGPPDTFIPPPALESAADYDEDSSSFGGTDSSGDASSSGELESLRQGYLSRRILELLPELLAEPAFRIGQRGDLRKRDVFLTGALPVWAGALPNVRFRYGGTGVSPNLYSAVVAPPASGKSALRHARKYGRPSSSMSSGGTSPEIGTSSENRTALESGTSPESGASSESGAYPEGRASPQGSSTGQEGLEEEPSGRERPGVRAGRRKLFLAADSSAAALKQRLEEVPHGVIFETEFQALSRALGSSWGSFTDVLLKGLQNEAIRMSRSSKGAVTIPHPAPSIALAGTPAALGGFMSGSGSTPGTGNGLFSRFLFYRFDREFEWSPQFRSPQSESTQSEGPQSEGPQSEGPQSEDLQSGERRGSLEESLRGAGQKFREARRQLGARETPLWVSVPGALQEAHTRAFRSLTKKWGEDGSVPRSMQASLTRAGLQAVKIAVVLRGVRLADSGVPPASTQSIELGAEDMEAGIRLSLTYLLHAIEVGARLQGDDGPQDTCLQEKALQEKAGSQAKLNERKRDLTERQREYLEALPEEPFSTAEAKDLASGFGASKRGVQRWLKSWRKAGLLRKPKRGMWAKRRPEREDSLRTEGLPGVESVISVIDGIPALAGGRAP</sequence>
<feature type="compositionally biased region" description="Pro residues" evidence="1">
    <location>
        <begin position="74"/>
        <end position="85"/>
    </location>
</feature>
<feature type="region of interest" description="Disordered" evidence="1">
    <location>
        <begin position="399"/>
        <end position="447"/>
    </location>
</feature>
<dbReference type="Pfam" id="PF13148">
    <property type="entry name" value="DUF3987"/>
    <property type="match status" value="1"/>
</dbReference>
<dbReference type="InterPro" id="IPR025048">
    <property type="entry name" value="DUF3987"/>
</dbReference>
<feature type="compositionally biased region" description="Basic and acidic residues" evidence="1">
    <location>
        <begin position="430"/>
        <end position="447"/>
    </location>
</feature>
<dbReference type="AlphaFoldDB" id="Q2S603"/>
<reference evidence="2 3" key="1">
    <citation type="journal article" date="2005" name="Proc. Natl. Acad. Sci. U.S.A.">
        <title>The genome of Salinibacter ruber: convergence and gene exchange among hyperhalophilic bacteria and archaea.</title>
        <authorList>
            <person name="Mongodin E.F."/>
            <person name="Nelson K.E."/>
            <person name="Daugherty S."/>
            <person name="Deboy R.T."/>
            <person name="Wister J."/>
            <person name="Khouri H."/>
            <person name="Weidman J."/>
            <person name="Walsh D.A."/>
            <person name="Papke R.T."/>
            <person name="Sanchez Perez G."/>
            <person name="Sharma A.K."/>
            <person name="Nesbo C.L."/>
            <person name="MacLeod D."/>
            <person name="Bapteste E."/>
            <person name="Doolittle W.F."/>
            <person name="Charlebois R.L."/>
            <person name="Legault B."/>
            <person name="Rodriguez-Valera F."/>
        </authorList>
    </citation>
    <scope>NUCLEOTIDE SEQUENCE [LARGE SCALE GENOMIC DNA]</scope>
    <source>
        <strain evidence="3">DSM 13855 / CECT 5946 / M31</strain>
    </source>
</reference>
<organism evidence="2 3">
    <name type="scientific">Salinibacter ruber (strain DSM 13855 / M31)</name>
    <dbReference type="NCBI Taxonomy" id="309807"/>
    <lineage>
        <taxon>Bacteria</taxon>
        <taxon>Pseudomonadati</taxon>
        <taxon>Rhodothermota</taxon>
        <taxon>Rhodothermia</taxon>
        <taxon>Rhodothermales</taxon>
        <taxon>Salinibacteraceae</taxon>
        <taxon>Salinibacter</taxon>
    </lineage>
</organism>
<accession>Q2S603</accession>
<dbReference type="EnsemblBacteria" id="ABC45164">
    <property type="protein sequence ID" value="ABC45164"/>
    <property type="gene ID" value="SRU_0231"/>
</dbReference>
<dbReference type="Proteomes" id="UP000008674">
    <property type="component" value="Chromosome"/>
</dbReference>
<feature type="compositionally biased region" description="Polar residues" evidence="1">
    <location>
        <begin position="61"/>
        <end position="73"/>
    </location>
</feature>
<dbReference type="HOGENOM" id="CLU_437986_0_0_10"/>
<feature type="compositionally biased region" description="Low complexity" evidence="1">
    <location>
        <begin position="97"/>
        <end position="113"/>
    </location>
</feature>
<keyword evidence="3" id="KW-1185">Reference proteome</keyword>
<dbReference type="EMBL" id="CP000159">
    <property type="protein sequence ID" value="ABC45164.1"/>
    <property type="molecule type" value="Genomic_DNA"/>
</dbReference>
<proteinExistence type="predicted"/>
<gene>
    <name evidence="2" type="ordered locus">SRU_0231</name>
</gene>
<feature type="compositionally biased region" description="Low complexity" evidence="1">
    <location>
        <begin position="229"/>
        <end position="248"/>
    </location>
</feature>
<feature type="region of interest" description="Disordered" evidence="1">
    <location>
        <begin position="196"/>
        <end position="275"/>
    </location>
</feature>
<feature type="compositionally biased region" description="Polar residues" evidence="1">
    <location>
        <begin position="399"/>
        <end position="428"/>
    </location>
</feature>
<dbReference type="OrthoDB" id="1522635at2"/>
<feature type="compositionally biased region" description="Polar residues" evidence="1">
    <location>
        <begin position="217"/>
        <end position="227"/>
    </location>
</feature>
<feature type="compositionally biased region" description="Low complexity" evidence="1">
    <location>
        <begin position="206"/>
        <end position="215"/>
    </location>
</feature>